<evidence type="ECO:0000313" key="4">
    <source>
        <dbReference type="EMBL" id="NJP35292.1"/>
    </source>
</evidence>
<keyword evidence="2" id="KW-0119">Carbohydrate metabolism</keyword>
<dbReference type="InterPro" id="IPR013783">
    <property type="entry name" value="Ig-like_fold"/>
</dbReference>
<dbReference type="CDD" id="cd00063">
    <property type="entry name" value="FN3"/>
    <property type="match status" value="1"/>
</dbReference>
<feature type="compositionally biased region" description="Low complexity" evidence="3">
    <location>
        <begin position="473"/>
        <end position="505"/>
    </location>
</feature>
<dbReference type="SUPFAM" id="SSF48452">
    <property type="entry name" value="TPR-like"/>
    <property type="match status" value="2"/>
</dbReference>
<keyword evidence="1" id="KW-0326">Glycosidase</keyword>
<protein>
    <submittedName>
        <fullName evidence="4">Tetratricopeptide repeat protein</fullName>
    </submittedName>
</protein>
<keyword evidence="5" id="KW-1185">Reference proteome</keyword>
<organism evidence="4 5">
    <name type="scientific">Micromonospora thermarum</name>
    <dbReference type="NCBI Taxonomy" id="2720024"/>
    <lineage>
        <taxon>Bacteria</taxon>
        <taxon>Bacillati</taxon>
        <taxon>Actinomycetota</taxon>
        <taxon>Actinomycetes</taxon>
        <taxon>Micromonosporales</taxon>
        <taxon>Micromonosporaceae</taxon>
        <taxon>Micromonospora</taxon>
    </lineage>
</organism>
<dbReference type="EMBL" id="JAATEO010000038">
    <property type="protein sequence ID" value="NJP35292.1"/>
    <property type="molecule type" value="Genomic_DNA"/>
</dbReference>
<evidence type="ECO:0000256" key="1">
    <source>
        <dbReference type="ARBA" id="ARBA00023295"/>
    </source>
</evidence>
<proteinExistence type="predicted"/>
<dbReference type="Gene3D" id="1.25.40.10">
    <property type="entry name" value="Tetratricopeptide repeat domain"/>
    <property type="match status" value="1"/>
</dbReference>
<dbReference type="Gene3D" id="2.60.40.10">
    <property type="entry name" value="Immunoglobulins"/>
    <property type="match status" value="1"/>
</dbReference>
<name>A0ABX0ZBJ3_9ACTN</name>
<gene>
    <name evidence="4" type="ORF">HCJ94_25795</name>
</gene>
<accession>A0ABX0ZBJ3</accession>
<dbReference type="InterPro" id="IPR011990">
    <property type="entry name" value="TPR-like_helical_dom_sf"/>
</dbReference>
<dbReference type="RefSeq" id="WP_168003636.1">
    <property type="nucleotide sequence ID" value="NZ_JAATEO010000038.1"/>
</dbReference>
<dbReference type="SUPFAM" id="SSF49265">
    <property type="entry name" value="Fibronectin type III"/>
    <property type="match status" value="1"/>
</dbReference>
<comment type="caution">
    <text evidence="4">The sequence shown here is derived from an EMBL/GenBank/DDBJ whole genome shotgun (WGS) entry which is preliminary data.</text>
</comment>
<evidence type="ECO:0000256" key="3">
    <source>
        <dbReference type="SAM" id="MobiDB-lite"/>
    </source>
</evidence>
<feature type="compositionally biased region" description="Basic and acidic residues" evidence="3">
    <location>
        <begin position="373"/>
        <end position="387"/>
    </location>
</feature>
<feature type="compositionally biased region" description="Basic and acidic residues" evidence="3">
    <location>
        <begin position="322"/>
        <end position="347"/>
    </location>
</feature>
<dbReference type="Proteomes" id="UP000783871">
    <property type="component" value="Unassembled WGS sequence"/>
</dbReference>
<keyword evidence="2" id="KW-0624">Polysaccharide degradation</keyword>
<dbReference type="InterPro" id="IPR036116">
    <property type="entry name" value="FN3_sf"/>
</dbReference>
<keyword evidence="1" id="KW-0378">Hydrolase</keyword>
<dbReference type="InterPro" id="IPR003961">
    <property type="entry name" value="FN3_dom"/>
</dbReference>
<sequence>MPSGFGDLTDHAHHLVSTGDLAGAQRLLADALTDADPRPATATPELAEAAGLQARVLVALGDPHAARGWAAYAYAATTRLHGRSDERTVAAAATLAAVLHRVGSWSRAARLYQEVIIELTALDGPESLRVLAAHADLATVEYARGQCQVARDRLADAWELHREVYGDGHPSGIKMLARLGAMHRDCGLFAEAHDHLALAEELCRQHLAPDDPLAAQVAALARAAANPDHTCADTAPVGRDTPIVPSARTPPPGDEAHHVPDHPSQPGYRPATPYAPTEPDPEGPDPDEHPATGYAPPPTVPTPRQPLDGTARPAAPDPPADEAWRRPEHGGADHRPPDPDADDRWPPEQDLGDGWPPEAGADAPWRPGPPAGEHTDDPWRPPTEDRAAVPPSVLPLAGGDEAAGVHRVRHDATPDDPAYQPSRLLPVPVHHAPAPSANRLLPLVVGGVAVVLLGTAAVIAGVARFDGAPPVATGTAGPATDTPAPATSSATPPAAATPGTPPDAVTLRDNRDNVALRWTYPAGGEGPVVISGGRAGQPQTAFANLPAGTTDFVVYGLSRSTDYCFTVAVVWSTDTIARSKEVCTDRS</sequence>
<reference evidence="4 5" key="1">
    <citation type="submission" date="2020-03" db="EMBL/GenBank/DDBJ databases">
        <title>WGS of actinomycetes isolated from Thailand.</title>
        <authorList>
            <person name="Thawai C."/>
        </authorList>
    </citation>
    <scope>NUCLEOTIDE SEQUENCE [LARGE SCALE GENOMIC DNA]</scope>
    <source>
        <strain evidence="4 5">HSS6-12</strain>
    </source>
</reference>
<feature type="compositionally biased region" description="Pro residues" evidence="3">
    <location>
        <begin position="295"/>
        <end position="304"/>
    </location>
</feature>
<evidence type="ECO:0000256" key="2">
    <source>
        <dbReference type="ARBA" id="ARBA00023326"/>
    </source>
</evidence>
<feature type="region of interest" description="Disordered" evidence="3">
    <location>
        <begin position="229"/>
        <end position="399"/>
    </location>
</feature>
<evidence type="ECO:0000313" key="5">
    <source>
        <dbReference type="Proteomes" id="UP000783871"/>
    </source>
</evidence>
<feature type="region of interest" description="Disordered" evidence="3">
    <location>
        <begin position="473"/>
        <end position="507"/>
    </location>
</feature>
<dbReference type="Pfam" id="PF13374">
    <property type="entry name" value="TPR_10"/>
    <property type="match status" value="1"/>
</dbReference>